<reference evidence="1" key="1">
    <citation type="journal article" date="2005" name="PLoS Biol.">
        <title>The genomes of Oryza sativa: a history of duplications.</title>
        <authorList>
            <person name="Yu J."/>
            <person name="Wang J."/>
            <person name="Lin W."/>
            <person name="Li S."/>
            <person name="Li H."/>
            <person name="Zhou J."/>
            <person name="Ni P."/>
            <person name="Dong W."/>
            <person name="Hu S."/>
            <person name="Zeng C."/>
            <person name="Zhang J."/>
            <person name="Zhang Y."/>
            <person name="Li R."/>
            <person name="Xu Z."/>
            <person name="Li S."/>
            <person name="Li X."/>
            <person name="Zheng H."/>
            <person name="Cong L."/>
            <person name="Lin L."/>
            <person name="Yin J."/>
            <person name="Geng J."/>
            <person name="Li G."/>
            <person name="Shi J."/>
            <person name="Liu J."/>
            <person name="Lv H."/>
            <person name="Li J."/>
            <person name="Wang J."/>
            <person name="Deng Y."/>
            <person name="Ran L."/>
            <person name="Shi X."/>
            <person name="Wang X."/>
            <person name="Wu Q."/>
            <person name="Li C."/>
            <person name="Ren X."/>
            <person name="Wang J."/>
            <person name="Wang X."/>
            <person name="Li D."/>
            <person name="Liu D."/>
            <person name="Zhang X."/>
            <person name="Ji Z."/>
            <person name="Zhao W."/>
            <person name="Sun Y."/>
            <person name="Zhang Z."/>
            <person name="Bao J."/>
            <person name="Han Y."/>
            <person name="Dong L."/>
            <person name="Ji J."/>
            <person name="Chen P."/>
            <person name="Wu S."/>
            <person name="Liu J."/>
            <person name="Xiao Y."/>
            <person name="Bu D."/>
            <person name="Tan J."/>
            <person name="Yang L."/>
            <person name="Ye C."/>
            <person name="Zhang J."/>
            <person name="Xu J."/>
            <person name="Zhou Y."/>
            <person name="Yu Y."/>
            <person name="Zhang B."/>
            <person name="Zhuang S."/>
            <person name="Wei H."/>
            <person name="Liu B."/>
            <person name="Lei M."/>
            <person name="Yu H."/>
            <person name="Li Y."/>
            <person name="Xu H."/>
            <person name="Wei S."/>
            <person name="He X."/>
            <person name="Fang L."/>
            <person name="Zhang Z."/>
            <person name="Zhang Y."/>
            <person name="Huang X."/>
            <person name="Su Z."/>
            <person name="Tong W."/>
            <person name="Li J."/>
            <person name="Tong Z."/>
            <person name="Li S."/>
            <person name="Ye J."/>
            <person name="Wang L."/>
            <person name="Fang L."/>
            <person name="Lei T."/>
            <person name="Chen C."/>
            <person name="Chen H."/>
            <person name="Xu Z."/>
            <person name="Li H."/>
            <person name="Huang H."/>
            <person name="Zhang F."/>
            <person name="Xu H."/>
            <person name="Li N."/>
            <person name="Zhao C."/>
            <person name="Li S."/>
            <person name="Dong L."/>
            <person name="Huang Y."/>
            <person name="Li L."/>
            <person name="Xi Y."/>
            <person name="Qi Q."/>
            <person name="Li W."/>
            <person name="Zhang B."/>
            <person name="Hu W."/>
            <person name="Zhang Y."/>
            <person name="Tian X."/>
            <person name="Jiao Y."/>
            <person name="Liang X."/>
            <person name="Jin J."/>
            <person name="Gao L."/>
            <person name="Zheng W."/>
            <person name="Hao B."/>
            <person name="Liu S."/>
            <person name="Wang W."/>
            <person name="Yuan L."/>
            <person name="Cao M."/>
            <person name="McDermott J."/>
            <person name="Samudrala R."/>
            <person name="Wang J."/>
            <person name="Wong G.K."/>
            <person name="Yang H."/>
        </authorList>
    </citation>
    <scope>NUCLEOTIDE SEQUENCE [LARGE SCALE GENOMIC DNA]</scope>
</reference>
<dbReference type="Proteomes" id="UP000007752">
    <property type="component" value="Chromosome 2"/>
</dbReference>
<protein>
    <submittedName>
        <fullName evidence="1">Uncharacterized protein</fullName>
    </submittedName>
</protein>
<accession>A0A8J8XK40</accession>
<organism evidence="1">
    <name type="scientific">Oryza sativa subsp. japonica</name>
    <name type="common">Rice</name>
    <dbReference type="NCBI Taxonomy" id="39947"/>
    <lineage>
        <taxon>Eukaryota</taxon>
        <taxon>Viridiplantae</taxon>
        <taxon>Streptophyta</taxon>
        <taxon>Embryophyta</taxon>
        <taxon>Tracheophyta</taxon>
        <taxon>Spermatophyta</taxon>
        <taxon>Magnoliopsida</taxon>
        <taxon>Liliopsida</taxon>
        <taxon>Poales</taxon>
        <taxon>Poaceae</taxon>
        <taxon>BOP clade</taxon>
        <taxon>Oryzoideae</taxon>
        <taxon>Oryzeae</taxon>
        <taxon>Oryzinae</taxon>
        <taxon>Oryza</taxon>
        <taxon>Oryza sativa</taxon>
    </lineage>
</organism>
<dbReference type="EMBL" id="CM000139">
    <property type="protein sequence ID" value="EAZ22384.1"/>
    <property type="molecule type" value="Genomic_DNA"/>
</dbReference>
<reference evidence="1" key="2">
    <citation type="submission" date="2008-12" db="EMBL/GenBank/DDBJ databases">
        <title>Improved gene annotation of the rice (Oryza sativa) genomes.</title>
        <authorList>
            <person name="Wang J."/>
            <person name="Li R."/>
            <person name="Fan W."/>
            <person name="Huang Q."/>
            <person name="Zhang J."/>
            <person name="Zhou Y."/>
            <person name="Hu Y."/>
            <person name="Zi S."/>
            <person name="Li J."/>
            <person name="Ni P."/>
            <person name="Zheng H."/>
            <person name="Zhang Y."/>
            <person name="Zhao M."/>
            <person name="Hao Q."/>
            <person name="McDermott J."/>
            <person name="Samudrala R."/>
            <person name="Kristiansen K."/>
            <person name="Wong G.K.-S."/>
        </authorList>
    </citation>
    <scope>NUCLEOTIDE SEQUENCE</scope>
</reference>
<dbReference type="AlphaFoldDB" id="A0A8J8XK40"/>
<proteinExistence type="predicted"/>
<gene>
    <name evidence="1" type="ORF">OsJ_06042</name>
</gene>
<evidence type="ECO:0000313" key="1">
    <source>
        <dbReference type="EMBL" id="EAZ22384.1"/>
    </source>
</evidence>
<name>A0A8J8XK40_ORYSJ</name>
<sequence>MAGAAAAAAKGSRTAAIPAKRSLAGSRLKNLMQTLQNVILVVVWKGQYLTISIFLNVEGFDIAFDEAIPTSIWFLSSFPDISCMARRAKLTINLKLRKSTINVEQLIHVRLRQILNFMGGKTAYIKKFDGTVGVPILRSKRVPPSEEDSDAMES</sequence>